<dbReference type="PANTHER" id="PTHR45997:SF1">
    <property type="entry name" value="DNA LIGASE 4"/>
    <property type="match status" value="1"/>
</dbReference>
<gene>
    <name evidence="3" type="ORF">ASZ90_018024</name>
</gene>
<dbReference type="InterPro" id="IPR014146">
    <property type="entry name" value="LigD_ligase_dom"/>
</dbReference>
<dbReference type="GO" id="GO:0006297">
    <property type="term" value="P:nucleotide-excision repair, DNA gap filling"/>
    <property type="evidence" value="ECO:0007669"/>
    <property type="project" value="TreeGrafter"/>
</dbReference>
<feature type="domain" description="ATP-dependent DNA ligase family profile" evidence="2">
    <location>
        <begin position="104"/>
        <end position="236"/>
    </location>
</feature>
<evidence type="ECO:0000256" key="1">
    <source>
        <dbReference type="ARBA" id="ARBA00022598"/>
    </source>
</evidence>
<dbReference type="InterPro" id="IPR029710">
    <property type="entry name" value="LIG4"/>
</dbReference>
<dbReference type="GO" id="GO:0006303">
    <property type="term" value="P:double-strand break repair via nonhomologous end joining"/>
    <property type="evidence" value="ECO:0007669"/>
    <property type="project" value="TreeGrafter"/>
</dbReference>
<protein>
    <submittedName>
        <fullName evidence="3">Atp-dependent dna ligase clustered with ku protein, ligd</fullName>
        <ecNumber evidence="3">6.5.1.1</ecNumber>
    </submittedName>
</protein>
<dbReference type="Pfam" id="PF01068">
    <property type="entry name" value="DNA_ligase_A_M"/>
    <property type="match status" value="1"/>
</dbReference>
<dbReference type="Gene3D" id="3.30.470.30">
    <property type="entry name" value="DNA ligase/mRNA capping enzyme"/>
    <property type="match status" value="1"/>
</dbReference>
<dbReference type="InterPro" id="IPR012310">
    <property type="entry name" value="DNA_ligase_ATP-dep_cent"/>
</dbReference>
<dbReference type="InterPro" id="IPR012340">
    <property type="entry name" value="NA-bd_OB-fold"/>
</dbReference>
<dbReference type="GO" id="GO:0006310">
    <property type="term" value="P:DNA recombination"/>
    <property type="evidence" value="ECO:0007669"/>
    <property type="project" value="InterPro"/>
</dbReference>
<evidence type="ECO:0000313" key="3">
    <source>
        <dbReference type="EMBL" id="KUG04533.1"/>
    </source>
</evidence>
<dbReference type="InterPro" id="IPR012309">
    <property type="entry name" value="DNA_ligase_ATP-dep_C"/>
</dbReference>
<dbReference type="GO" id="GO:0032807">
    <property type="term" value="C:DNA ligase IV complex"/>
    <property type="evidence" value="ECO:0007669"/>
    <property type="project" value="TreeGrafter"/>
</dbReference>
<dbReference type="GO" id="GO:0003910">
    <property type="term" value="F:DNA ligase (ATP) activity"/>
    <property type="evidence" value="ECO:0007669"/>
    <property type="project" value="UniProtKB-EC"/>
</dbReference>
<dbReference type="GO" id="GO:0005524">
    <property type="term" value="F:ATP binding"/>
    <property type="evidence" value="ECO:0007669"/>
    <property type="project" value="InterPro"/>
</dbReference>
<dbReference type="CDD" id="cd07971">
    <property type="entry name" value="OBF_DNA_ligase_LigD"/>
    <property type="match status" value="1"/>
</dbReference>
<sequence length="310" mass="35621">MYSIIKPMEPVSHNDIPDSSEYWYQVKWDGVRMLSYVEGNQVRLINKRLNPRTSQYPELQQLPQFLSGHNAILDGEIIVLKDGQPSFPSVIRRDRCSASKTISYWSQRLPISYMLFDIVFLDKLDLTRLPVSERHKLLAQTLDFNSPLLHLVENFTEGRSLFEAVKANDMEGIVAKRKTSLYLPGKHHREWLKIKYRRSLNCVIGGYTMRGDQVNSLLLGLFQDEQLVYVGRAGSGLSESDRQILSTELPSLAVPESLFSCYSIPKIPEARFTRPLLTVRVEFAEWTEHMQLRSPVIKEFIAIEPEGCTS</sequence>
<proteinExistence type="predicted"/>
<dbReference type="PANTHER" id="PTHR45997">
    <property type="entry name" value="DNA LIGASE 4"/>
    <property type="match status" value="1"/>
</dbReference>
<dbReference type="SUPFAM" id="SSF50249">
    <property type="entry name" value="Nucleic acid-binding proteins"/>
    <property type="match status" value="1"/>
</dbReference>
<dbReference type="Gene3D" id="2.40.50.140">
    <property type="entry name" value="Nucleic acid-binding proteins"/>
    <property type="match status" value="1"/>
</dbReference>
<keyword evidence="1 3" id="KW-0436">Ligase</keyword>
<dbReference type="EC" id="6.5.1.1" evidence="3"/>
<name>A0A0W8E7D2_9ZZZZ</name>
<reference evidence="3" key="1">
    <citation type="journal article" date="2015" name="Proc. Natl. Acad. Sci. U.S.A.">
        <title>Networks of energetic and metabolic interactions define dynamics in microbial communities.</title>
        <authorList>
            <person name="Embree M."/>
            <person name="Liu J.K."/>
            <person name="Al-Bassam M.M."/>
            <person name="Zengler K."/>
        </authorList>
    </citation>
    <scope>NUCLEOTIDE SEQUENCE</scope>
</reference>
<dbReference type="Gene3D" id="3.30.1490.70">
    <property type="match status" value="1"/>
</dbReference>
<comment type="caution">
    <text evidence="3">The sequence shown here is derived from an EMBL/GenBank/DDBJ whole genome shotgun (WGS) entry which is preliminary data.</text>
</comment>
<evidence type="ECO:0000259" key="2">
    <source>
        <dbReference type="PROSITE" id="PS50160"/>
    </source>
</evidence>
<dbReference type="AlphaFoldDB" id="A0A0W8E7D2"/>
<dbReference type="GO" id="GO:0003677">
    <property type="term" value="F:DNA binding"/>
    <property type="evidence" value="ECO:0007669"/>
    <property type="project" value="InterPro"/>
</dbReference>
<dbReference type="EMBL" id="LNQE01001845">
    <property type="protein sequence ID" value="KUG04533.1"/>
    <property type="molecule type" value="Genomic_DNA"/>
</dbReference>
<dbReference type="PROSITE" id="PS50160">
    <property type="entry name" value="DNA_LIGASE_A3"/>
    <property type="match status" value="1"/>
</dbReference>
<accession>A0A0W8E7D2</accession>
<organism evidence="3">
    <name type="scientific">hydrocarbon metagenome</name>
    <dbReference type="NCBI Taxonomy" id="938273"/>
    <lineage>
        <taxon>unclassified sequences</taxon>
        <taxon>metagenomes</taxon>
        <taxon>ecological metagenomes</taxon>
    </lineage>
</organism>
<dbReference type="NCBIfam" id="TIGR02779">
    <property type="entry name" value="NHEJ_ligase_lig"/>
    <property type="match status" value="1"/>
</dbReference>
<dbReference type="SUPFAM" id="SSF56091">
    <property type="entry name" value="DNA ligase/mRNA capping enzyme, catalytic domain"/>
    <property type="match status" value="1"/>
</dbReference>
<dbReference type="CDD" id="cd07906">
    <property type="entry name" value="Adenylation_DNA_ligase_LigD_LigC"/>
    <property type="match status" value="1"/>
</dbReference>
<dbReference type="Pfam" id="PF04679">
    <property type="entry name" value="DNA_ligase_A_C"/>
    <property type="match status" value="1"/>
</dbReference>